<keyword evidence="4" id="KW-0456">Lyase</keyword>
<dbReference type="InterPro" id="IPR015813">
    <property type="entry name" value="Pyrv/PenolPyrv_kinase-like_dom"/>
</dbReference>
<protein>
    <submittedName>
        <fullName evidence="4">HpcH/HpaI aldolase/citrate lyase family protein</fullName>
    </submittedName>
</protein>
<evidence type="ECO:0000256" key="1">
    <source>
        <dbReference type="ARBA" id="ARBA00001946"/>
    </source>
</evidence>
<evidence type="ECO:0000256" key="2">
    <source>
        <dbReference type="ARBA" id="ARBA00022723"/>
    </source>
</evidence>
<dbReference type="Proteomes" id="UP000618943">
    <property type="component" value="Unassembled WGS sequence"/>
</dbReference>
<dbReference type="GO" id="GO:0016829">
    <property type="term" value="F:lyase activity"/>
    <property type="evidence" value="ECO:0007669"/>
    <property type="project" value="UniProtKB-KW"/>
</dbReference>
<evidence type="ECO:0000313" key="5">
    <source>
        <dbReference type="Proteomes" id="UP000618943"/>
    </source>
</evidence>
<sequence>MRHFEYMQNDIFYKIPEHFTKWDDPKELAYSLGATLYMPGTLPKLDEVIQNRKYPDLTSLVIDLEDAVGDDDLLVAEDLVITAIEKIFDNYLLDSSILENMPLVFIRVRNPEQLQRLIQKIGEKQVVLTGYVFPKFGVEVGAKYFAMLAETAQQYTLKIYGMPILETPDVIYKERRLENLFAIKELLNEYRKHVLNVRIGATDFCGIYGIRRRADSTIYDISIIRDCMTDIINVFRRQPDAYVISGPVWEYFSNQRVLKPMLRQTPFLNKGAIDQRQAILDEYIDGLVKEVLLDKQNGILGKTIIHPTHIRFVHGLYAVTHEEYCDAVSIMEHNNGSKGVLKSQYENKMNEMKPHSFWAEQIIMRAKFYGVLNESEDFTTLLLNSDGEMDADRSVQTTITDFR</sequence>
<evidence type="ECO:0000256" key="3">
    <source>
        <dbReference type="ARBA" id="ARBA00022842"/>
    </source>
</evidence>
<comment type="caution">
    <text evidence="4">The sequence shown here is derived from an EMBL/GenBank/DDBJ whole genome shotgun (WGS) entry which is preliminary data.</text>
</comment>
<keyword evidence="5" id="KW-1185">Reference proteome</keyword>
<name>A0ABS1H1W9_9BACL</name>
<reference evidence="4 5" key="1">
    <citation type="submission" date="2020-12" db="EMBL/GenBank/DDBJ databases">
        <title>YIM B01967 draft genome.</title>
        <authorList>
            <person name="Yan X."/>
        </authorList>
    </citation>
    <scope>NUCLEOTIDE SEQUENCE [LARGE SCALE GENOMIC DNA]</scope>
    <source>
        <strain evidence="4 5">YIM B01967</strain>
    </source>
</reference>
<organism evidence="4 5">
    <name type="scientific">Viridibacillus soli</name>
    <dbReference type="NCBI Taxonomy" id="2798301"/>
    <lineage>
        <taxon>Bacteria</taxon>
        <taxon>Bacillati</taxon>
        <taxon>Bacillota</taxon>
        <taxon>Bacilli</taxon>
        <taxon>Bacillales</taxon>
        <taxon>Caryophanaceae</taxon>
        <taxon>Viridibacillus</taxon>
    </lineage>
</organism>
<comment type="cofactor">
    <cofactor evidence="1">
        <name>Mg(2+)</name>
        <dbReference type="ChEBI" id="CHEBI:18420"/>
    </cofactor>
</comment>
<dbReference type="PANTHER" id="PTHR32308">
    <property type="entry name" value="LYASE BETA SUBUNIT, PUTATIVE (AFU_ORTHOLOGUE AFUA_4G13030)-RELATED"/>
    <property type="match status" value="1"/>
</dbReference>
<dbReference type="PANTHER" id="PTHR32308:SF10">
    <property type="entry name" value="CITRATE LYASE SUBUNIT BETA"/>
    <property type="match status" value="1"/>
</dbReference>
<evidence type="ECO:0000313" key="4">
    <source>
        <dbReference type="EMBL" id="MBK3493289.1"/>
    </source>
</evidence>
<dbReference type="SUPFAM" id="SSF51621">
    <property type="entry name" value="Phosphoenolpyruvate/pyruvate domain"/>
    <property type="match status" value="1"/>
</dbReference>
<dbReference type="InterPro" id="IPR040442">
    <property type="entry name" value="Pyrv_kinase-like_dom_sf"/>
</dbReference>
<accession>A0ABS1H1W9</accession>
<dbReference type="InterPro" id="IPR039480">
    <property type="entry name" value="C-C_Bond_Lyase-like"/>
</dbReference>
<dbReference type="Gene3D" id="3.20.20.60">
    <property type="entry name" value="Phosphoenolpyruvate-binding domains"/>
    <property type="match status" value="1"/>
</dbReference>
<dbReference type="EMBL" id="JAEOAH010000001">
    <property type="protein sequence ID" value="MBK3493289.1"/>
    <property type="molecule type" value="Genomic_DNA"/>
</dbReference>
<keyword evidence="3" id="KW-0460">Magnesium</keyword>
<proteinExistence type="predicted"/>
<dbReference type="RefSeq" id="WP_200747455.1">
    <property type="nucleotide sequence ID" value="NZ_JAEOAH010000001.1"/>
</dbReference>
<keyword evidence="2" id="KW-0479">Metal-binding</keyword>
<dbReference type="Pfam" id="PF15617">
    <property type="entry name" value="C-C_Bond_Lyase"/>
    <property type="match status" value="1"/>
</dbReference>
<gene>
    <name evidence="4" type="ORF">JFL43_00085</name>
</gene>